<feature type="transmembrane region" description="Helical" evidence="3">
    <location>
        <begin position="63"/>
        <end position="81"/>
    </location>
</feature>
<protein>
    <recommendedName>
        <fullName evidence="4">Cationic amino acid transporter C-terminal domain-containing protein</fullName>
    </recommendedName>
</protein>
<proteinExistence type="inferred from homology"/>
<keyword evidence="6" id="KW-1185">Reference proteome</keyword>
<evidence type="ECO:0000313" key="6">
    <source>
        <dbReference type="Proteomes" id="UP001206925"/>
    </source>
</evidence>
<dbReference type="InterPro" id="IPR029485">
    <property type="entry name" value="CAT_C"/>
</dbReference>
<feature type="transmembrane region" description="Helical" evidence="3">
    <location>
        <begin position="34"/>
        <end position="57"/>
    </location>
</feature>
<comment type="caution">
    <text evidence="5">The sequence shown here is derived from an EMBL/GenBank/DDBJ whole genome shotgun (WGS) entry which is preliminary data.</text>
</comment>
<dbReference type="Pfam" id="PF13906">
    <property type="entry name" value="AA_permease_C"/>
    <property type="match status" value="1"/>
</dbReference>
<evidence type="ECO:0000256" key="1">
    <source>
        <dbReference type="ARBA" id="ARBA00008572"/>
    </source>
</evidence>
<dbReference type="Proteomes" id="UP001206925">
    <property type="component" value="Unassembled WGS sequence"/>
</dbReference>
<evidence type="ECO:0000256" key="3">
    <source>
        <dbReference type="SAM" id="Phobius"/>
    </source>
</evidence>
<keyword evidence="2" id="KW-0813">Transport</keyword>
<dbReference type="AlphaFoldDB" id="A0AAD5CQH7"/>
<sequence length="108" mass="12066">MTVCGIGGLLLLFGLGMLTYIEQDDARHNFGHTGGFICPWVPLLPILSILINMYLLLNLGADTWMRVSIWLLIGVFVYVIYGRTHSSLQHAVYVPASHVDEIYQSSVE</sequence>
<evidence type="ECO:0000313" key="5">
    <source>
        <dbReference type="EMBL" id="KAI7746258.1"/>
    </source>
</evidence>
<dbReference type="Gene3D" id="1.20.1740.10">
    <property type="entry name" value="Amino acid/polyamine transporter I"/>
    <property type="match status" value="1"/>
</dbReference>
<dbReference type="EMBL" id="JAMZMK010007014">
    <property type="protein sequence ID" value="KAI7746258.1"/>
    <property type="molecule type" value="Genomic_DNA"/>
</dbReference>
<gene>
    <name evidence="5" type="ORF">M8C21_000423</name>
</gene>
<dbReference type="PANTHER" id="PTHR43243:SF4">
    <property type="entry name" value="CATIONIC AMINO ACID TRANSPORTER 4"/>
    <property type="match status" value="1"/>
</dbReference>
<accession>A0AAD5CQH7</accession>
<feature type="transmembrane region" description="Helical" evidence="3">
    <location>
        <begin position="6"/>
        <end position="22"/>
    </location>
</feature>
<evidence type="ECO:0000256" key="2">
    <source>
        <dbReference type="ARBA" id="ARBA00022448"/>
    </source>
</evidence>
<organism evidence="5 6">
    <name type="scientific">Ambrosia artemisiifolia</name>
    <name type="common">Common ragweed</name>
    <dbReference type="NCBI Taxonomy" id="4212"/>
    <lineage>
        <taxon>Eukaryota</taxon>
        <taxon>Viridiplantae</taxon>
        <taxon>Streptophyta</taxon>
        <taxon>Embryophyta</taxon>
        <taxon>Tracheophyta</taxon>
        <taxon>Spermatophyta</taxon>
        <taxon>Magnoliopsida</taxon>
        <taxon>eudicotyledons</taxon>
        <taxon>Gunneridae</taxon>
        <taxon>Pentapetalae</taxon>
        <taxon>asterids</taxon>
        <taxon>campanulids</taxon>
        <taxon>Asterales</taxon>
        <taxon>Asteraceae</taxon>
        <taxon>Asteroideae</taxon>
        <taxon>Heliantheae alliance</taxon>
        <taxon>Heliantheae</taxon>
        <taxon>Ambrosia</taxon>
    </lineage>
</organism>
<keyword evidence="3" id="KW-0812">Transmembrane</keyword>
<feature type="domain" description="Cationic amino acid transporter C-terminal" evidence="4">
    <location>
        <begin position="36"/>
        <end position="86"/>
    </location>
</feature>
<evidence type="ECO:0000259" key="4">
    <source>
        <dbReference type="Pfam" id="PF13906"/>
    </source>
</evidence>
<comment type="similarity">
    <text evidence="1">Belongs to the amino acid-polyamine-organocation (APC) superfamily. Cationic amino acid transporter (CAT) (TC 2.A.3.3) family.</text>
</comment>
<keyword evidence="3" id="KW-0472">Membrane</keyword>
<reference evidence="5" key="1">
    <citation type="submission" date="2022-06" db="EMBL/GenBank/DDBJ databases">
        <title>Uncovering the hologenomic basis of an extraordinary plant invasion.</title>
        <authorList>
            <person name="Bieker V.C."/>
            <person name="Martin M.D."/>
            <person name="Gilbert T."/>
            <person name="Hodgins K."/>
            <person name="Battlay P."/>
            <person name="Petersen B."/>
            <person name="Wilson J."/>
        </authorList>
    </citation>
    <scope>NUCLEOTIDE SEQUENCE</scope>
    <source>
        <strain evidence="5">AA19_3_7</strain>
        <tissue evidence="5">Leaf</tissue>
    </source>
</reference>
<dbReference type="PANTHER" id="PTHR43243">
    <property type="entry name" value="INNER MEMBRANE TRANSPORTER YGJI-RELATED"/>
    <property type="match status" value="1"/>
</dbReference>
<name>A0AAD5CQH7_AMBAR</name>
<keyword evidence="3" id="KW-1133">Transmembrane helix</keyword>
<dbReference type="GO" id="GO:0015171">
    <property type="term" value="F:amino acid transmembrane transporter activity"/>
    <property type="evidence" value="ECO:0007669"/>
    <property type="project" value="TreeGrafter"/>
</dbReference>